<dbReference type="AlphaFoldDB" id="A0AAD3CS97"/>
<keyword evidence="6" id="KW-1185">Reference proteome</keyword>
<feature type="domain" description="ODAD1 central coiled coil region" evidence="4">
    <location>
        <begin position="93"/>
        <end position="393"/>
    </location>
</feature>
<feature type="compositionally biased region" description="Low complexity" evidence="3">
    <location>
        <begin position="473"/>
        <end position="485"/>
    </location>
</feature>
<name>A0AAD3CS97_9STRA</name>
<feature type="coiled-coil region" evidence="2">
    <location>
        <begin position="241"/>
        <end position="282"/>
    </location>
</feature>
<dbReference type="EMBL" id="BLLK01000038">
    <property type="protein sequence ID" value="GFH49769.1"/>
    <property type="molecule type" value="Genomic_DNA"/>
</dbReference>
<dbReference type="PANTHER" id="PTHR21694:SF18">
    <property type="entry name" value="COILED-COIL DOMAIN-CONTAINING PROTEIN 63"/>
    <property type="match status" value="1"/>
</dbReference>
<feature type="coiled-coil region" evidence="2">
    <location>
        <begin position="309"/>
        <end position="343"/>
    </location>
</feature>
<gene>
    <name evidence="5" type="ORF">CTEN210_06245</name>
</gene>
<evidence type="ECO:0000313" key="6">
    <source>
        <dbReference type="Proteomes" id="UP001054902"/>
    </source>
</evidence>
<evidence type="ECO:0000256" key="3">
    <source>
        <dbReference type="SAM" id="MobiDB-lite"/>
    </source>
</evidence>
<evidence type="ECO:0000313" key="5">
    <source>
        <dbReference type="EMBL" id="GFH49769.1"/>
    </source>
</evidence>
<reference evidence="5 6" key="1">
    <citation type="journal article" date="2021" name="Sci. Rep.">
        <title>The genome of the diatom Chaetoceros tenuissimus carries an ancient integrated fragment of an extant virus.</title>
        <authorList>
            <person name="Hongo Y."/>
            <person name="Kimura K."/>
            <person name="Takaki Y."/>
            <person name="Yoshida Y."/>
            <person name="Baba S."/>
            <person name="Kobayashi G."/>
            <person name="Nagasaki K."/>
            <person name="Hano T."/>
            <person name="Tomaru Y."/>
        </authorList>
    </citation>
    <scope>NUCLEOTIDE SEQUENCE [LARGE SCALE GENOMIC DNA]</scope>
    <source>
        <strain evidence="5 6">NIES-3715</strain>
    </source>
</reference>
<dbReference type="InterPro" id="IPR051876">
    <property type="entry name" value="ODA-DC/CCD"/>
</dbReference>
<feature type="compositionally biased region" description="Basic and acidic residues" evidence="3">
    <location>
        <begin position="504"/>
        <end position="517"/>
    </location>
</feature>
<dbReference type="PANTHER" id="PTHR21694">
    <property type="entry name" value="COILED-COIL DOMAIN-CONTAINING PROTEIN 63"/>
    <property type="match status" value="1"/>
</dbReference>
<dbReference type="Proteomes" id="UP001054902">
    <property type="component" value="Unassembled WGS sequence"/>
</dbReference>
<dbReference type="InterPro" id="IPR049258">
    <property type="entry name" value="ODAD1_CC"/>
</dbReference>
<feature type="coiled-coil region" evidence="2">
    <location>
        <begin position="28"/>
        <end position="55"/>
    </location>
</feature>
<organism evidence="5 6">
    <name type="scientific">Chaetoceros tenuissimus</name>
    <dbReference type="NCBI Taxonomy" id="426638"/>
    <lineage>
        <taxon>Eukaryota</taxon>
        <taxon>Sar</taxon>
        <taxon>Stramenopiles</taxon>
        <taxon>Ochrophyta</taxon>
        <taxon>Bacillariophyta</taxon>
        <taxon>Coscinodiscophyceae</taxon>
        <taxon>Chaetocerotophycidae</taxon>
        <taxon>Chaetocerotales</taxon>
        <taxon>Chaetocerotaceae</taxon>
        <taxon>Chaetoceros</taxon>
    </lineage>
</organism>
<accession>A0AAD3CS97</accession>
<evidence type="ECO:0000256" key="2">
    <source>
        <dbReference type="SAM" id="Coils"/>
    </source>
</evidence>
<keyword evidence="1 2" id="KW-0175">Coiled coil</keyword>
<feature type="region of interest" description="Disordered" evidence="3">
    <location>
        <begin position="473"/>
        <end position="530"/>
    </location>
</feature>
<feature type="compositionally biased region" description="Polar residues" evidence="3">
    <location>
        <begin position="521"/>
        <end position="530"/>
    </location>
</feature>
<proteinExistence type="predicted"/>
<sequence length="530" mass="61281">MTTFREQLHVTESLSALQERGDRFTRQLLQEKQRVARLEASLKEVTNEIQETRCQNKKQAIGLLNKHTTTAKDAYQRVDGINPTRLAEANQKKLLSNLECRLEKALVRQSGIDTENNKIKDKIDKLRRKVTVDFENRKVMEKKIIQIQKDSDEIMRRATIASENRDKILAMHNQLIIENDNERDQFHQRYAELSEYIYEQNQLLESSIAKVANDVVHKLEKAETSEGGAGEGEDLSPAQEVKALDDRILELEKQIAVYRDTLSQEEEKNKLLSKQFEKLKQVTGLNTAEEIIKAFVQQEEESFSMFNYIQTINQECDDLIEERKSIEEEIKSYQEKADRKEIDRKSIVDSNNRQLVNVRDEKQKVYEAVKERKMTILKIANSIQGLYLKLKCRQLDTIGGDQIQQASSRGGVDRKITMFAGEQISEKNILHHLELIEQRAIQIITEYAKTLDEKKKYQRRPSVLLSPKSFDRSFTTTRTSTSRGSYVGSVDNSDEESGDGRPVSVHDIRRAEAEKLKRPPSRQNSIGDFF</sequence>
<evidence type="ECO:0000259" key="4">
    <source>
        <dbReference type="Pfam" id="PF21773"/>
    </source>
</evidence>
<dbReference type="Pfam" id="PF21773">
    <property type="entry name" value="ODAD1_CC"/>
    <property type="match status" value="1"/>
</dbReference>
<protein>
    <recommendedName>
        <fullName evidence="4">ODAD1 central coiled coil region domain-containing protein</fullName>
    </recommendedName>
</protein>
<comment type="caution">
    <text evidence="5">The sequence shown here is derived from an EMBL/GenBank/DDBJ whole genome shotgun (WGS) entry which is preliminary data.</text>
</comment>
<evidence type="ECO:0000256" key="1">
    <source>
        <dbReference type="ARBA" id="ARBA00023054"/>
    </source>
</evidence>